<dbReference type="InterPro" id="IPR058117">
    <property type="entry name" value="BV97_02767-like"/>
</dbReference>
<dbReference type="NCBIfam" id="NF006749">
    <property type="entry name" value="PRK09272.1-2"/>
    <property type="match status" value="1"/>
</dbReference>
<keyword evidence="1" id="KW-0812">Transmembrane</keyword>
<dbReference type="Proteomes" id="UP000886198">
    <property type="component" value="Unassembled WGS sequence"/>
</dbReference>
<keyword evidence="1" id="KW-1133">Transmembrane helix</keyword>
<accession>A0A7C1CV51</accession>
<comment type="caution">
    <text evidence="2">The sequence shown here is derived from an EMBL/GenBank/DDBJ whole genome shotgun (WGS) entry which is preliminary data.</text>
</comment>
<proteinExistence type="predicted"/>
<protein>
    <submittedName>
        <fullName evidence="2">DUF3147 family protein</fullName>
    </submittedName>
</protein>
<sequence length="116" mass="12798">MLRYIVKILVSSIIIALVSEVSKKSGYIGGLIASLPLTSMLALFWLYNDTKNPSKVAELSTGILLFVLPSLIFFVAMPLFLRRGINFYVALALSSGIMMAGYAFFLLILSRFGVRL</sequence>
<feature type="transmembrane region" description="Helical" evidence="1">
    <location>
        <begin position="87"/>
        <end position="109"/>
    </location>
</feature>
<keyword evidence="1" id="KW-0472">Membrane</keyword>
<dbReference type="EMBL" id="DSBT01000351">
    <property type="protein sequence ID" value="HDP78792.1"/>
    <property type="molecule type" value="Genomic_DNA"/>
</dbReference>
<dbReference type="AlphaFoldDB" id="A0A7C1CV51"/>
<gene>
    <name evidence="2" type="ORF">ENN47_11580</name>
</gene>
<reference evidence="2" key="1">
    <citation type="journal article" date="2020" name="mSystems">
        <title>Genome- and Community-Level Interaction Insights into Carbon Utilization and Element Cycling Functions of Hydrothermarchaeota in Hydrothermal Sediment.</title>
        <authorList>
            <person name="Zhou Z."/>
            <person name="Liu Y."/>
            <person name="Xu W."/>
            <person name="Pan J."/>
            <person name="Luo Z.H."/>
            <person name="Li M."/>
        </authorList>
    </citation>
    <scope>NUCLEOTIDE SEQUENCE [LARGE SCALE GENOMIC DNA]</scope>
    <source>
        <strain evidence="2">SpSt-1179</strain>
    </source>
</reference>
<evidence type="ECO:0000256" key="1">
    <source>
        <dbReference type="SAM" id="Phobius"/>
    </source>
</evidence>
<organism evidence="2">
    <name type="scientific">Mesotoga infera</name>
    <dbReference type="NCBI Taxonomy" id="1236046"/>
    <lineage>
        <taxon>Bacteria</taxon>
        <taxon>Thermotogati</taxon>
        <taxon>Thermotogota</taxon>
        <taxon>Thermotogae</taxon>
        <taxon>Kosmotogales</taxon>
        <taxon>Kosmotogaceae</taxon>
        <taxon>Mesotoga</taxon>
    </lineage>
</organism>
<name>A0A7C1CV51_9BACT</name>
<evidence type="ECO:0000313" key="2">
    <source>
        <dbReference type="EMBL" id="HDP78792.1"/>
    </source>
</evidence>
<feature type="transmembrane region" description="Helical" evidence="1">
    <location>
        <begin position="59"/>
        <end position="81"/>
    </location>
</feature>
<feature type="transmembrane region" description="Helical" evidence="1">
    <location>
        <begin position="27"/>
        <end position="47"/>
    </location>
</feature>